<dbReference type="SUPFAM" id="SSF55347">
    <property type="entry name" value="Glyceraldehyde-3-phosphate dehydrogenase-like, C-terminal domain"/>
    <property type="match status" value="1"/>
</dbReference>
<feature type="domain" description="Gfo/Idh/MocA-like oxidoreductase N-terminal" evidence="1">
    <location>
        <begin position="6"/>
        <end position="123"/>
    </location>
</feature>
<dbReference type="InterPro" id="IPR051450">
    <property type="entry name" value="Gfo/Idh/MocA_Oxidoreductases"/>
</dbReference>
<dbReference type="RefSeq" id="WP_270885037.1">
    <property type="nucleotide sequence ID" value="NZ_JAQFVF010000083.1"/>
</dbReference>
<dbReference type="Gene3D" id="3.30.360.10">
    <property type="entry name" value="Dihydrodipicolinate Reductase, domain 2"/>
    <property type="match status" value="1"/>
</dbReference>
<dbReference type="Pfam" id="PF22725">
    <property type="entry name" value="GFO_IDH_MocA_C3"/>
    <property type="match status" value="1"/>
</dbReference>
<dbReference type="Gene3D" id="3.40.50.720">
    <property type="entry name" value="NAD(P)-binding Rossmann-like Domain"/>
    <property type="match status" value="1"/>
</dbReference>
<feature type="domain" description="GFO/IDH/MocA-like oxidoreductase" evidence="2">
    <location>
        <begin position="132"/>
        <end position="244"/>
    </location>
</feature>
<dbReference type="PANTHER" id="PTHR43377">
    <property type="entry name" value="BILIVERDIN REDUCTASE A"/>
    <property type="match status" value="1"/>
</dbReference>
<gene>
    <name evidence="3" type="ORF">ACFPOG_16245</name>
</gene>
<proteinExistence type="predicted"/>
<dbReference type="InterPro" id="IPR055170">
    <property type="entry name" value="GFO_IDH_MocA-like_dom"/>
</dbReference>
<dbReference type="EMBL" id="JBHSMJ010000022">
    <property type="protein sequence ID" value="MFC5449809.1"/>
    <property type="molecule type" value="Genomic_DNA"/>
</dbReference>
<sequence length="348" mass="38132">MGKRYRIAVIGAGDMGGNHVRGWVAAGHHVISVTDVDQPRAEQLAKRYNVPHVYADYREALEDATVDIVSVCLPLKFHASVTIDAAAKGKHVFCEKPLASSFVDAQNMEEAVKRAGVQFGIGFQRNLAKGVTTIKQWAEEGKFGHPLVFSSDLMQEVRPKIAMHDKNGNKGPFVDACCHYFYMWNTVFQSKPQRLYARGGIFGKDRPEIAHFNELAVDTGVVIVEYESGDIATMSVSWGLAKNTRMKSRPDRIFGPSGGAEGAFNEFGSEVHIDLFSGDGKETIVIEKEDLFERQLRLFADVITEGRPAPIGFAEGNELLALSFAVLESIETGKIIELHSKTGGGGSQ</sequence>
<dbReference type="Pfam" id="PF01408">
    <property type="entry name" value="GFO_IDH_MocA"/>
    <property type="match status" value="1"/>
</dbReference>
<evidence type="ECO:0000259" key="1">
    <source>
        <dbReference type="Pfam" id="PF01408"/>
    </source>
</evidence>
<reference evidence="4" key="1">
    <citation type="journal article" date="2019" name="Int. J. Syst. Evol. Microbiol.">
        <title>The Global Catalogue of Microorganisms (GCM) 10K type strain sequencing project: providing services to taxonomists for standard genome sequencing and annotation.</title>
        <authorList>
            <consortium name="The Broad Institute Genomics Platform"/>
            <consortium name="The Broad Institute Genome Sequencing Center for Infectious Disease"/>
            <person name="Wu L."/>
            <person name="Ma J."/>
        </authorList>
    </citation>
    <scope>NUCLEOTIDE SEQUENCE [LARGE SCALE GENOMIC DNA]</scope>
    <source>
        <strain evidence="4">KACC 11904</strain>
    </source>
</reference>
<dbReference type="SUPFAM" id="SSF51735">
    <property type="entry name" value="NAD(P)-binding Rossmann-fold domains"/>
    <property type="match status" value="1"/>
</dbReference>
<dbReference type="Proteomes" id="UP001596044">
    <property type="component" value="Unassembled WGS sequence"/>
</dbReference>
<dbReference type="PANTHER" id="PTHR43377:SF1">
    <property type="entry name" value="BILIVERDIN REDUCTASE A"/>
    <property type="match status" value="1"/>
</dbReference>
<dbReference type="InterPro" id="IPR036291">
    <property type="entry name" value="NAD(P)-bd_dom_sf"/>
</dbReference>
<accession>A0ABW0K955</accession>
<evidence type="ECO:0000313" key="3">
    <source>
        <dbReference type="EMBL" id="MFC5449809.1"/>
    </source>
</evidence>
<organism evidence="3 4">
    <name type="scientific">Paenibacillus aestuarii</name>
    <dbReference type="NCBI Taxonomy" id="516965"/>
    <lineage>
        <taxon>Bacteria</taxon>
        <taxon>Bacillati</taxon>
        <taxon>Bacillota</taxon>
        <taxon>Bacilli</taxon>
        <taxon>Bacillales</taxon>
        <taxon>Paenibacillaceae</taxon>
        <taxon>Paenibacillus</taxon>
    </lineage>
</organism>
<keyword evidence="4" id="KW-1185">Reference proteome</keyword>
<name>A0ABW0K955_9BACL</name>
<evidence type="ECO:0000259" key="2">
    <source>
        <dbReference type="Pfam" id="PF22725"/>
    </source>
</evidence>
<dbReference type="InterPro" id="IPR000683">
    <property type="entry name" value="Gfo/Idh/MocA-like_OxRdtase_N"/>
</dbReference>
<evidence type="ECO:0000313" key="4">
    <source>
        <dbReference type="Proteomes" id="UP001596044"/>
    </source>
</evidence>
<protein>
    <submittedName>
        <fullName evidence="3">Gfo/Idh/MocA family protein</fullName>
    </submittedName>
</protein>
<comment type="caution">
    <text evidence="3">The sequence shown here is derived from an EMBL/GenBank/DDBJ whole genome shotgun (WGS) entry which is preliminary data.</text>
</comment>